<reference evidence="3" key="1">
    <citation type="journal article" date="2019" name="Int. J. Syst. Evol. Microbiol.">
        <title>The Global Catalogue of Microorganisms (GCM) 10K type strain sequencing project: providing services to taxonomists for standard genome sequencing and annotation.</title>
        <authorList>
            <consortium name="The Broad Institute Genomics Platform"/>
            <consortium name="The Broad Institute Genome Sequencing Center for Infectious Disease"/>
            <person name="Wu L."/>
            <person name="Ma J."/>
        </authorList>
    </citation>
    <scope>NUCLEOTIDE SEQUENCE [LARGE SCALE GENOMIC DNA]</scope>
    <source>
        <strain evidence="3">KCTC 42911</strain>
    </source>
</reference>
<accession>A0ABV7TKT5</accession>
<dbReference type="RefSeq" id="WP_386737459.1">
    <property type="nucleotide sequence ID" value="NZ_JBHRXI010000044.1"/>
</dbReference>
<dbReference type="Proteomes" id="UP001595629">
    <property type="component" value="Unassembled WGS sequence"/>
</dbReference>
<evidence type="ECO:0000256" key="1">
    <source>
        <dbReference type="SAM" id="Phobius"/>
    </source>
</evidence>
<keyword evidence="3" id="KW-1185">Reference proteome</keyword>
<organism evidence="2 3">
    <name type="scientific">Lutimaribacter marinistellae</name>
    <dbReference type="NCBI Taxonomy" id="1820329"/>
    <lineage>
        <taxon>Bacteria</taxon>
        <taxon>Pseudomonadati</taxon>
        <taxon>Pseudomonadota</taxon>
        <taxon>Alphaproteobacteria</taxon>
        <taxon>Rhodobacterales</taxon>
        <taxon>Roseobacteraceae</taxon>
        <taxon>Lutimaribacter</taxon>
    </lineage>
</organism>
<sequence>MHGETRALSCLKWLWSITANGFDLSDRAGWVIENANALSCKKVDRPQQFSGSRVGSLTGAANETSLTVCYVARNPPVNLCSLKHVAFSSMFALSFTLCAQAFADDVEMIAGGLGVVLVAGTVCSSIRWTRRSA</sequence>
<keyword evidence="1" id="KW-1133">Transmembrane helix</keyword>
<evidence type="ECO:0000313" key="2">
    <source>
        <dbReference type="EMBL" id="MFC3616154.1"/>
    </source>
</evidence>
<protein>
    <submittedName>
        <fullName evidence="2">Uncharacterized protein</fullName>
    </submittedName>
</protein>
<keyword evidence="1" id="KW-0472">Membrane</keyword>
<name>A0ABV7TKT5_9RHOB</name>
<evidence type="ECO:0000313" key="3">
    <source>
        <dbReference type="Proteomes" id="UP001595629"/>
    </source>
</evidence>
<dbReference type="EMBL" id="JBHRXI010000044">
    <property type="protein sequence ID" value="MFC3616154.1"/>
    <property type="molecule type" value="Genomic_DNA"/>
</dbReference>
<proteinExistence type="predicted"/>
<gene>
    <name evidence="2" type="ORF">ACFORG_20625</name>
</gene>
<feature type="transmembrane region" description="Helical" evidence="1">
    <location>
        <begin position="85"/>
        <end position="103"/>
    </location>
</feature>
<feature type="transmembrane region" description="Helical" evidence="1">
    <location>
        <begin position="109"/>
        <end position="128"/>
    </location>
</feature>
<keyword evidence="1" id="KW-0812">Transmembrane</keyword>
<comment type="caution">
    <text evidence="2">The sequence shown here is derived from an EMBL/GenBank/DDBJ whole genome shotgun (WGS) entry which is preliminary data.</text>
</comment>